<evidence type="ECO:0000313" key="2">
    <source>
        <dbReference type="Proteomes" id="UP000769484"/>
    </source>
</evidence>
<dbReference type="RefSeq" id="WP_141745423.1">
    <property type="nucleotide sequence ID" value="NZ_CAJPNU010000012.1"/>
</dbReference>
<name>A0A930KGP6_9MICC</name>
<comment type="caution">
    <text evidence="1">The sequence shown here is derived from an EMBL/GenBank/DDBJ whole genome shotgun (WGS) entry which is preliminary data.</text>
</comment>
<proteinExistence type="predicted"/>
<dbReference type="Proteomes" id="UP000769484">
    <property type="component" value="Unassembled WGS sequence"/>
</dbReference>
<sequence length="104" mass="10832">MMTALVTTKVNALAAARTFGTAAGSPAHRRALVANPSEVLAEAGVVPSGTQVRLVEDETLTLGHHKVVDDGEELVIAIAPAVEEELDTTESPEDGICWCCCCPC</sequence>
<organism evidence="1 2">
    <name type="scientific">Rothia dentocariosa</name>
    <dbReference type="NCBI Taxonomy" id="2047"/>
    <lineage>
        <taxon>Bacteria</taxon>
        <taxon>Bacillati</taxon>
        <taxon>Actinomycetota</taxon>
        <taxon>Actinomycetes</taxon>
        <taxon>Micrococcales</taxon>
        <taxon>Micrococcaceae</taxon>
        <taxon>Rothia</taxon>
    </lineage>
</organism>
<evidence type="ECO:0000313" key="1">
    <source>
        <dbReference type="EMBL" id="MBF1650408.1"/>
    </source>
</evidence>
<reference evidence="1" key="1">
    <citation type="submission" date="2020-04" db="EMBL/GenBank/DDBJ databases">
        <title>Deep metagenomics examines the oral microbiome during advanced dental caries in children, revealing novel taxa and co-occurrences with host molecules.</title>
        <authorList>
            <person name="Baker J.L."/>
            <person name="Morton J.T."/>
            <person name="Dinis M."/>
            <person name="Alvarez R."/>
            <person name="Tran N.C."/>
            <person name="Knight R."/>
            <person name="Edlund A."/>
        </authorList>
    </citation>
    <scope>NUCLEOTIDE SEQUENCE</scope>
    <source>
        <strain evidence="1">JCVI_47_bin.4</strain>
    </source>
</reference>
<protein>
    <submittedName>
        <fullName evidence="1">Uncharacterized protein</fullName>
    </submittedName>
</protein>
<accession>A0A930KGP6</accession>
<gene>
    <name evidence="1" type="ORF">HXO56_10045</name>
</gene>
<dbReference type="EMBL" id="JABZXJ010000052">
    <property type="protein sequence ID" value="MBF1650408.1"/>
    <property type="molecule type" value="Genomic_DNA"/>
</dbReference>
<dbReference type="AlphaFoldDB" id="A0A930KGP6"/>